<dbReference type="AlphaFoldDB" id="A0A915JGX5"/>
<accession>A0A915JGX5</accession>
<protein>
    <submittedName>
        <fullName evidence="2">Uncharacterized protein</fullName>
    </submittedName>
</protein>
<keyword evidence="1" id="KW-1185">Reference proteome</keyword>
<name>A0A915JGX5_ROMCU</name>
<proteinExistence type="predicted"/>
<organism evidence="1 2">
    <name type="scientific">Romanomermis culicivorax</name>
    <name type="common">Nematode worm</name>
    <dbReference type="NCBI Taxonomy" id="13658"/>
    <lineage>
        <taxon>Eukaryota</taxon>
        <taxon>Metazoa</taxon>
        <taxon>Ecdysozoa</taxon>
        <taxon>Nematoda</taxon>
        <taxon>Enoplea</taxon>
        <taxon>Dorylaimia</taxon>
        <taxon>Mermithida</taxon>
        <taxon>Mermithoidea</taxon>
        <taxon>Mermithidae</taxon>
        <taxon>Romanomermis</taxon>
    </lineage>
</organism>
<dbReference type="WBParaSite" id="nRc.2.0.1.t25168-RA">
    <property type="protein sequence ID" value="nRc.2.0.1.t25168-RA"/>
    <property type="gene ID" value="nRc.2.0.1.g25168"/>
</dbReference>
<dbReference type="Proteomes" id="UP000887565">
    <property type="component" value="Unplaced"/>
</dbReference>
<sequence length="66" mass="7468">MRRGANLPRREENPDDLLINEPNHVNVDHFNNVIINGIGQGFAEIEDPLPMFENMDVDADINIGQI</sequence>
<reference evidence="2" key="1">
    <citation type="submission" date="2022-11" db="UniProtKB">
        <authorList>
            <consortium name="WormBaseParasite"/>
        </authorList>
    </citation>
    <scope>IDENTIFICATION</scope>
</reference>
<evidence type="ECO:0000313" key="1">
    <source>
        <dbReference type="Proteomes" id="UP000887565"/>
    </source>
</evidence>
<evidence type="ECO:0000313" key="2">
    <source>
        <dbReference type="WBParaSite" id="nRc.2.0.1.t25168-RA"/>
    </source>
</evidence>